<sequence length="66" mass="7811">MSEFLIVCPDDLQTDHIVDIPKVKSSLCIGKDKKGIQFNLLCNRPNWFWRMCQWLFLGFVWKEHAA</sequence>
<proteinExistence type="predicted"/>
<name>A0A0F9J3Y4_9ZZZZ</name>
<evidence type="ECO:0000313" key="1">
    <source>
        <dbReference type="EMBL" id="KKM64404.1"/>
    </source>
</evidence>
<organism evidence="1">
    <name type="scientific">marine sediment metagenome</name>
    <dbReference type="NCBI Taxonomy" id="412755"/>
    <lineage>
        <taxon>unclassified sequences</taxon>
        <taxon>metagenomes</taxon>
        <taxon>ecological metagenomes</taxon>
    </lineage>
</organism>
<reference evidence="1" key="1">
    <citation type="journal article" date="2015" name="Nature">
        <title>Complex archaea that bridge the gap between prokaryotes and eukaryotes.</title>
        <authorList>
            <person name="Spang A."/>
            <person name="Saw J.H."/>
            <person name="Jorgensen S.L."/>
            <person name="Zaremba-Niedzwiedzka K."/>
            <person name="Martijn J."/>
            <person name="Lind A.E."/>
            <person name="van Eijk R."/>
            <person name="Schleper C."/>
            <person name="Guy L."/>
            <person name="Ettema T.J."/>
        </authorList>
    </citation>
    <scope>NUCLEOTIDE SEQUENCE</scope>
</reference>
<protein>
    <submittedName>
        <fullName evidence="1">Uncharacterized protein</fullName>
    </submittedName>
</protein>
<dbReference type="AlphaFoldDB" id="A0A0F9J3Y4"/>
<accession>A0A0F9J3Y4</accession>
<comment type="caution">
    <text evidence="1">The sequence shown here is derived from an EMBL/GenBank/DDBJ whole genome shotgun (WGS) entry which is preliminary data.</text>
</comment>
<gene>
    <name evidence="1" type="ORF">LCGC14_1501760</name>
</gene>
<dbReference type="EMBL" id="LAZR01010906">
    <property type="protein sequence ID" value="KKM64404.1"/>
    <property type="molecule type" value="Genomic_DNA"/>
</dbReference>